<reference evidence="2 4" key="2">
    <citation type="submission" date="2023-03" db="EMBL/GenBank/DDBJ databases">
        <title>Bacillus Genome Sequencing.</title>
        <authorList>
            <person name="Dunlap C."/>
        </authorList>
    </citation>
    <scope>NUCLEOTIDE SEQUENCE [LARGE SCALE GENOMIC DNA]</scope>
    <source>
        <strain evidence="2 4">NRS-38</strain>
    </source>
</reference>
<dbReference type="AlphaFoldDB" id="A0ABD5IZB5"/>
<name>A0ABD5IZB5_9BACL</name>
<comment type="caution">
    <text evidence="2">The sequence shown here is derived from an EMBL/GenBank/DDBJ whole genome shotgun (WGS) entry which is preliminary data.</text>
</comment>
<dbReference type="Proteomes" id="UP001213979">
    <property type="component" value="Unassembled WGS sequence"/>
</dbReference>
<dbReference type="Proteomes" id="UP001339962">
    <property type="component" value="Unassembled WGS sequence"/>
</dbReference>
<reference evidence="1 3" key="1">
    <citation type="submission" date="2023-01" db="EMBL/GenBank/DDBJ databases">
        <title>Genome-based reclassification of Anoxybacillus geothermalis as a later heterotypic synonym of Anoxybacillus rupiensis.</title>
        <authorList>
            <person name="Inan Bektas K."/>
            <person name="Canakci S."/>
            <person name="Belduz A.A."/>
            <person name="Guler H.H."/>
        </authorList>
    </citation>
    <scope>NUCLEOTIDE SEQUENCE [LARGE SCALE GENOMIC DNA]</scope>
    <source>
        <strain evidence="1 3">DSM 17127</strain>
    </source>
</reference>
<accession>A0ABD5IZB5</accession>
<organism evidence="2 4">
    <name type="scientific">Anoxybacteroides rupiense</name>
    <dbReference type="NCBI Taxonomy" id="311460"/>
    <lineage>
        <taxon>Bacteria</taxon>
        <taxon>Bacillati</taxon>
        <taxon>Bacillota</taxon>
        <taxon>Bacilli</taxon>
        <taxon>Bacillales</taxon>
        <taxon>Anoxybacillaceae</taxon>
        <taxon>Anoxybacteroides</taxon>
    </lineage>
</organism>
<evidence type="ECO:0000313" key="2">
    <source>
        <dbReference type="EMBL" id="MED5053080.1"/>
    </source>
</evidence>
<dbReference type="EMBL" id="JAQOTG010000013">
    <property type="protein sequence ID" value="MDE8564780.1"/>
    <property type="molecule type" value="Genomic_DNA"/>
</dbReference>
<evidence type="ECO:0000313" key="4">
    <source>
        <dbReference type="Proteomes" id="UP001339962"/>
    </source>
</evidence>
<keyword evidence="3" id="KW-1185">Reference proteome</keyword>
<evidence type="ECO:0000313" key="1">
    <source>
        <dbReference type="EMBL" id="MDE8564780.1"/>
    </source>
</evidence>
<evidence type="ECO:0000313" key="3">
    <source>
        <dbReference type="Proteomes" id="UP001213979"/>
    </source>
</evidence>
<gene>
    <name evidence="2" type="ORF">P9850_14855</name>
    <name evidence="1" type="ORF">PNH38_12995</name>
</gene>
<sequence length="53" mass="6126">MGKYKEELSCKQLVEKLQKHGVHAELVKPRTKLSIYPKVFVKGCLPNQKVSWT</sequence>
<proteinExistence type="predicted"/>
<protein>
    <submittedName>
        <fullName evidence="2">Uncharacterized protein</fullName>
    </submittedName>
</protein>
<dbReference type="RefSeq" id="WP_156450556.1">
    <property type="nucleotide sequence ID" value="NZ_JAGUQN010000007.1"/>
</dbReference>
<dbReference type="EMBL" id="JARTLI010000038">
    <property type="protein sequence ID" value="MED5053080.1"/>
    <property type="molecule type" value="Genomic_DNA"/>
</dbReference>